<name>A0ABT7F397_9RHOB</name>
<evidence type="ECO:0000313" key="3">
    <source>
        <dbReference type="EMBL" id="MDK3019084.1"/>
    </source>
</evidence>
<dbReference type="Proteomes" id="UP001243757">
    <property type="component" value="Unassembled WGS sequence"/>
</dbReference>
<feature type="domain" description="FAD/NAD(P)-binding" evidence="2">
    <location>
        <begin position="8"/>
        <end position="299"/>
    </location>
</feature>
<dbReference type="InterPro" id="IPR023753">
    <property type="entry name" value="FAD/NAD-binding_dom"/>
</dbReference>
<dbReference type="Pfam" id="PF07992">
    <property type="entry name" value="Pyr_redox_2"/>
    <property type="match status" value="1"/>
</dbReference>
<dbReference type="InterPro" id="IPR036188">
    <property type="entry name" value="FAD/NAD-bd_sf"/>
</dbReference>
<evidence type="ECO:0000313" key="4">
    <source>
        <dbReference type="Proteomes" id="UP001243757"/>
    </source>
</evidence>
<accession>A0ABT7F397</accession>
<sequence length="391" mass="41452">MTPLPDTFDVLIVGAGPAGLSAAAELKSRGVASVHVVEREAEAGGIPRHCLHSPYGMREWGRVMFGPAYARRLLAEARAAGARIHTATTVTALLPGGGVELSTAEGLRRINARAVLLAMGARETPRAARLIGGTKPGGVMNTATLQEFAAFSHHRPFRRPVVLGSELVSFSALLTCRSLGVRPVAMIEPGARISARAPMAALPPILRVPLWRDTRLLAIHGQSQVESVTVETGGNTRRIACDGVIVTGGFRPENALLRAAGLAVDPGSLGPVIDQYGRLSDPAYFAAGNLLRGIETAGWCGREGRRVARAIAQALAGQLPDPALSRPLACETDAVAFALPQRLSPGGPAPAFDRLQLRLRRPYRGDIALNGARFHIASRPERRILRKLPDA</sequence>
<keyword evidence="1" id="KW-0560">Oxidoreductase</keyword>
<dbReference type="RefSeq" id="WP_284481884.1">
    <property type="nucleotide sequence ID" value="NZ_JASNJD010000011.1"/>
</dbReference>
<organism evidence="3 4">
    <name type="scientific">Pseudodonghicola flavimaris</name>
    <dbReference type="NCBI Taxonomy" id="3050036"/>
    <lineage>
        <taxon>Bacteria</taxon>
        <taxon>Pseudomonadati</taxon>
        <taxon>Pseudomonadota</taxon>
        <taxon>Alphaproteobacteria</taxon>
        <taxon>Rhodobacterales</taxon>
        <taxon>Paracoccaceae</taxon>
        <taxon>Pseudodonghicola</taxon>
    </lineage>
</organism>
<dbReference type="SUPFAM" id="SSF51905">
    <property type="entry name" value="FAD/NAD(P)-binding domain"/>
    <property type="match status" value="1"/>
</dbReference>
<comment type="caution">
    <text evidence="3">The sequence shown here is derived from an EMBL/GenBank/DDBJ whole genome shotgun (WGS) entry which is preliminary data.</text>
</comment>
<keyword evidence="4" id="KW-1185">Reference proteome</keyword>
<dbReference type="PRINTS" id="PR00368">
    <property type="entry name" value="FADPNR"/>
</dbReference>
<dbReference type="PANTHER" id="PTHR42949">
    <property type="entry name" value="ANAEROBIC GLYCEROL-3-PHOSPHATE DEHYDROGENASE SUBUNIT B"/>
    <property type="match status" value="1"/>
</dbReference>
<evidence type="ECO:0000256" key="1">
    <source>
        <dbReference type="ARBA" id="ARBA00023002"/>
    </source>
</evidence>
<dbReference type="InterPro" id="IPR051691">
    <property type="entry name" value="Metab_Enz_Cyan_OpOx_G3PDH"/>
</dbReference>
<gene>
    <name evidence="3" type="ORF">QO033_15480</name>
</gene>
<protein>
    <submittedName>
        <fullName evidence="3">FAD-dependent oxidoreductase</fullName>
    </submittedName>
</protein>
<evidence type="ECO:0000259" key="2">
    <source>
        <dbReference type="Pfam" id="PF07992"/>
    </source>
</evidence>
<dbReference type="Gene3D" id="3.50.50.60">
    <property type="entry name" value="FAD/NAD(P)-binding domain"/>
    <property type="match status" value="3"/>
</dbReference>
<dbReference type="EMBL" id="JASNJD010000011">
    <property type="protein sequence ID" value="MDK3019084.1"/>
    <property type="molecule type" value="Genomic_DNA"/>
</dbReference>
<dbReference type="PRINTS" id="PR00469">
    <property type="entry name" value="PNDRDTASEII"/>
</dbReference>
<proteinExistence type="predicted"/>
<reference evidence="3 4" key="1">
    <citation type="submission" date="2023-05" db="EMBL/GenBank/DDBJ databases">
        <title>Pseudodonghicola sp. nov.</title>
        <authorList>
            <person name="Huang J."/>
        </authorList>
    </citation>
    <scope>NUCLEOTIDE SEQUENCE [LARGE SCALE GENOMIC DNA]</scope>
    <source>
        <strain evidence="3 4">IC7</strain>
    </source>
</reference>
<dbReference type="PANTHER" id="PTHR42949:SF3">
    <property type="entry name" value="ANAEROBIC GLYCEROL-3-PHOSPHATE DEHYDROGENASE SUBUNIT B"/>
    <property type="match status" value="1"/>
</dbReference>